<feature type="transmembrane region" description="Helical" evidence="1">
    <location>
        <begin position="64"/>
        <end position="87"/>
    </location>
</feature>
<evidence type="ECO:0000313" key="2">
    <source>
        <dbReference type="EMBL" id="MBB3924998.1"/>
    </source>
</evidence>
<keyword evidence="1" id="KW-0812">Transmembrane</keyword>
<keyword evidence="3" id="KW-1185">Reference proteome</keyword>
<keyword evidence="1" id="KW-0472">Membrane</keyword>
<sequence length="252" mass="25929">MKSLSIGKASQDAGLFLKREAGLVVPIALLFTGIPVALLLQAIPPSLRRVGAGEAATTQAELPSIALLLLFLCPILVLGGSLATYALALRPGISVGEALRHGFRRMPVALGAALLMGLALAVPLLVFGALSPAAASGVLLICALFLSARLLPLNAVVADRPVGAVAALRESWMLSRGHMARLLAFVVLISIPIMIAQLVGQTLLGLVGFALGGKDMAQQAGDVGAALALSLGQMVMIVMTAFIYRQLNAARS</sequence>
<feature type="transmembrane region" description="Helical" evidence="1">
    <location>
        <begin position="182"/>
        <end position="211"/>
    </location>
</feature>
<protein>
    <recommendedName>
        <fullName evidence="4">Glycerophosphoryl diester phosphodiesterase membrane domain-containing protein</fullName>
    </recommendedName>
</protein>
<gene>
    <name evidence="2" type="ORF">GGR43_000699</name>
</gene>
<feature type="transmembrane region" description="Helical" evidence="1">
    <location>
        <begin position="108"/>
        <end position="127"/>
    </location>
</feature>
<proteinExistence type="predicted"/>
<comment type="caution">
    <text evidence="2">The sequence shown here is derived from an EMBL/GenBank/DDBJ whole genome shotgun (WGS) entry which is preliminary data.</text>
</comment>
<dbReference type="EMBL" id="JACIDT010000002">
    <property type="protein sequence ID" value="MBB3924998.1"/>
    <property type="molecule type" value="Genomic_DNA"/>
</dbReference>
<dbReference type="AlphaFoldDB" id="A0A7W6BLU2"/>
<evidence type="ECO:0008006" key="4">
    <source>
        <dbReference type="Google" id="ProtNLM"/>
    </source>
</evidence>
<feature type="transmembrane region" description="Helical" evidence="1">
    <location>
        <begin position="133"/>
        <end position="151"/>
    </location>
</feature>
<organism evidence="2 3">
    <name type="scientific">Sphingobium jiangsuense</name>
    <dbReference type="NCBI Taxonomy" id="870476"/>
    <lineage>
        <taxon>Bacteria</taxon>
        <taxon>Pseudomonadati</taxon>
        <taxon>Pseudomonadota</taxon>
        <taxon>Alphaproteobacteria</taxon>
        <taxon>Sphingomonadales</taxon>
        <taxon>Sphingomonadaceae</taxon>
        <taxon>Sphingobium</taxon>
    </lineage>
</organism>
<feature type="transmembrane region" description="Helical" evidence="1">
    <location>
        <begin position="21"/>
        <end position="44"/>
    </location>
</feature>
<evidence type="ECO:0000313" key="3">
    <source>
        <dbReference type="Proteomes" id="UP000571950"/>
    </source>
</evidence>
<evidence type="ECO:0000256" key="1">
    <source>
        <dbReference type="SAM" id="Phobius"/>
    </source>
</evidence>
<name>A0A7W6BLU2_9SPHN</name>
<accession>A0A7W6BLU2</accession>
<dbReference type="Proteomes" id="UP000571950">
    <property type="component" value="Unassembled WGS sequence"/>
</dbReference>
<feature type="transmembrane region" description="Helical" evidence="1">
    <location>
        <begin position="223"/>
        <end position="244"/>
    </location>
</feature>
<keyword evidence="1" id="KW-1133">Transmembrane helix</keyword>
<reference evidence="2 3" key="1">
    <citation type="submission" date="2020-08" db="EMBL/GenBank/DDBJ databases">
        <title>Genomic Encyclopedia of Type Strains, Phase IV (KMG-IV): sequencing the most valuable type-strain genomes for metagenomic binning, comparative biology and taxonomic classification.</title>
        <authorList>
            <person name="Goeker M."/>
        </authorList>
    </citation>
    <scope>NUCLEOTIDE SEQUENCE [LARGE SCALE GENOMIC DNA]</scope>
    <source>
        <strain evidence="2 3">DSM 26189</strain>
    </source>
</reference>
<dbReference type="RefSeq" id="WP_188070561.1">
    <property type="nucleotide sequence ID" value="NZ_BSPS01000022.1"/>
</dbReference>